<reference evidence="2" key="1">
    <citation type="journal article" date="2020" name="Nature">
        <title>Giant virus diversity and host interactions through global metagenomics.</title>
        <authorList>
            <person name="Schulz F."/>
            <person name="Roux S."/>
            <person name="Paez-Espino D."/>
            <person name="Jungbluth S."/>
            <person name="Walsh D.A."/>
            <person name="Denef V.J."/>
            <person name="McMahon K.D."/>
            <person name="Konstantinidis K.T."/>
            <person name="Eloe-Fadrosh E.A."/>
            <person name="Kyrpides N.C."/>
            <person name="Woyke T."/>
        </authorList>
    </citation>
    <scope>NUCLEOTIDE SEQUENCE</scope>
    <source>
        <strain evidence="2">GVMAG-S-3300011013-78</strain>
    </source>
</reference>
<sequence>MNTNYSSKFIDIIMSFAIAGMVAFFIPKGALSSYITMLMSVCLAYFFVLAQTSRQVTLLNEGLFSKVGSMIKRSYPPVIIIMILSVLIAMFSSYHKHIYDIQPPKEFITFQWVSFVLIVFELFFLFKFLKDELLETKAERTSSKTTMSKLYNFILSNLKNLLSLFSIINAMIVGIMYIIISKFITDG</sequence>
<feature type="transmembrane region" description="Helical" evidence="1">
    <location>
        <begin position="74"/>
        <end position="95"/>
    </location>
</feature>
<feature type="transmembrane region" description="Helical" evidence="1">
    <location>
        <begin position="33"/>
        <end position="53"/>
    </location>
</feature>
<organism evidence="2">
    <name type="scientific">viral metagenome</name>
    <dbReference type="NCBI Taxonomy" id="1070528"/>
    <lineage>
        <taxon>unclassified sequences</taxon>
        <taxon>metagenomes</taxon>
        <taxon>organismal metagenomes</taxon>
    </lineage>
</organism>
<dbReference type="AlphaFoldDB" id="A0A6C0KDS7"/>
<keyword evidence="1" id="KW-0812">Transmembrane</keyword>
<name>A0A6C0KDS7_9ZZZZ</name>
<evidence type="ECO:0000256" key="1">
    <source>
        <dbReference type="SAM" id="Phobius"/>
    </source>
</evidence>
<protein>
    <recommendedName>
        <fullName evidence="3">DUF4149 domain-containing protein</fullName>
    </recommendedName>
</protein>
<feature type="transmembrane region" description="Helical" evidence="1">
    <location>
        <begin position="9"/>
        <end position="27"/>
    </location>
</feature>
<accession>A0A6C0KDS7</accession>
<feature type="transmembrane region" description="Helical" evidence="1">
    <location>
        <begin position="107"/>
        <end position="129"/>
    </location>
</feature>
<dbReference type="EMBL" id="MN740877">
    <property type="protein sequence ID" value="QHU16182.1"/>
    <property type="molecule type" value="Genomic_DNA"/>
</dbReference>
<evidence type="ECO:0008006" key="3">
    <source>
        <dbReference type="Google" id="ProtNLM"/>
    </source>
</evidence>
<feature type="transmembrane region" description="Helical" evidence="1">
    <location>
        <begin position="150"/>
        <end position="180"/>
    </location>
</feature>
<evidence type="ECO:0000313" key="2">
    <source>
        <dbReference type="EMBL" id="QHU16182.1"/>
    </source>
</evidence>
<proteinExistence type="predicted"/>
<keyword evidence="1" id="KW-0472">Membrane</keyword>
<keyword evidence="1" id="KW-1133">Transmembrane helix</keyword>